<name>A0A836Z1X6_ACINO</name>
<protein>
    <recommendedName>
        <fullName evidence="3">Lipoprotein</fullName>
    </recommendedName>
</protein>
<dbReference type="Proteomes" id="UP000027208">
    <property type="component" value="Unassembled WGS sequence"/>
</dbReference>
<evidence type="ECO:0008006" key="3">
    <source>
        <dbReference type="Google" id="ProtNLM"/>
    </source>
</evidence>
<dbReference type="AlphaFoldDB" id="A0A836Z1X6"/>
<gene>
    <name evidence="1" type="ORF">AE32_01366</name>
</gene>
<dbReference type="PROSITE" id="PS51257">
    <property type="entry name" value="PROKAR_LIPOPROTEIN"/>
    <property type="match status" value="1"/>
</dbReference>
<evidence type="ECO:0000313" key="1">
    <source>
        <dbReference type="EMBL" id="KDM57010.1"/>
    </source>
</evidence>
<sequence>MIKKAFLSVSILSAVVLGGCDNTAKVPEAKQDAQAAQIQNQLPSDIVIGRAGWLGKWLLKKAG</sequence>
<accession>A0A836Z1X6</accession>
<dbReference type="EMBL" id="JMUI01000005">
    <property type="protein sequence ID" value="KDM57010.1"/>
    <property type="molecule type" value="Genomic_DNA"/>
</dbReference>
<reference evidence="1 2" key="1">
    <citation type="submission" date="2014-04" db="EMBL/GenBank/DDBJ databases">
        <title>The Genome Sequence of Acinetobacter baumanii BIDMC 57.</title>
        <authorList>
            <consortium name="The Broad Institute Genomics Platform"/>
            <consortium name="The Broad Institute Genome Sequencing Center for Infectious Disease"/>
            <person name="Murphy C."/>
            <person name="Cosimi L."/>
            <person name="Cerqueira G."/>
            <person name="Feldgarden M."/>
            <person name="Earl A."/>
            <person name="Spencer M.D."/>
            <person name="Fodor A."/>
            <person name="Sautter R.L."/>
            <person name="Hung D."/>
            <person name="Onderdonk A.B."/>
            <person name="Ernst C."/>
            <person name="Delaney M."/>
            <person name="DuBois A."/>
            <person name="Young S.K."/>
            <person name="Zeng Q."/>
            <person name="Gargeya S."/>
            <person name="Abouelleil A."/>
            <person name="Alvarado L."/>
            <person name="Chapman S.B."/>
            <person name="Gainer-Dewar J."/>
            <person name="Goldberg J."/>
            <person name="Griggs A."/>
            <person name="Gujja S."/>
            <person name="Hansen M."/>
            <person name="Howarth C."/>
            <person name="Imamovic A."/>
            <person name="Larimer J."/>
            <person name="Pearson M."/>
            <person name="Poon T.W."/>
            <person name="Priest M."/>
            <person name="Roberts A."/>
            <person name="Saif S."/>
            <person name="Shea T."/>
            <person name="Sykes S."/>
            <person name="Wortman J."/>
            <person name="Nusbaum C."/>
            <person name="Birren B."/>
        </authorList>
    </citation>
    <scope>NUCLEOTIDE SEQUENCE [LARGE SCALE GENOMIC DNA]</scope>
    <source>
        <strain evidence="1 2">BIDMC 57</strain>
    </source>
</reference>
<comment type="caution">
    <text evidence="1">The sequence shown here is derived from an EMBL/GenBank/DDBJ whole genome shotgun (WGS) entry which is preliminary data.</text>
</comment>
<evidence type="ECO:0000313" key="2">
    <source>
        <dbReference type="Proteomes" id="UP000027208"/>
    </source>
</evidence>
<organism evidence="1 2">
    <name type="scientific">Acinetobacter nosocomialis</name>
    <dbReference type="NCBI Taxonomy" id="106654"/>
    <lineage>
        <taxon>Bacteria</taxon>
        <taxon>Pseudomonadati</taxon>
        <taxon>Pseudomonadota</taxon>
        <taxon>Gammaproteobacteria</taxon>
        <taxon>Moraxellales</taxon>
        <taxon>Moraxellaceae</taxon>
        <taxon>Acinetobacter</taxon>
        <taxon>Acinetobacter calcoaceticus/baumannii complex</taxon>
    </lineage>
</organism>
<proteinExistence type="predicted"/>